<keyword evidence="2" id="KW-1185">Reference proteome</keyword>
<organism evidence="1 2">
    <name type="scientific">Daphnia pulex</name>
    <name type="common">Water flea</name>
    <dbReference type="NCBI Taxonomy" id="6669"/>
    <lineage>
        <taxon>Eukaryota</taxon>
        <taxon>Metazoa</taxon>
        <taxon>Ecdysozoa</taxon>
        <taxon>Arthropoda</taxon>
        <taxon>Crustacea</taxon>
        <taxon>Branchiopoda</taxon>
        <taxon>Diplostraca</taxon>
        <taxon>Cladocera</taxon>
        <taxon>Anomopoda</taxon>
        <taxon>Daphniidae</taxon>
        <taxon>Daphnia</taxon>
    </lineage>
</organism>
<evidence type="ECO:0000313" key="2">
    <source>
        <dbReference type="Proteomes" id="UP000000305"/>
    </source>
</evidence>
<name>E9GBJ2_DAPPU</name>
<proteinExistence type="predicted"/>
<dbReference type="KEGG" id="dpx:DAPPUDRAFT_240434"/>
<dbReference type="AlphaFoldDB" id="E9GBJ2"/>
<dbReference type="InParanoid" id="E9GBJ2"/>
<sequence>MASHPNPLRLTLESCAKTHHLAKMYVQCKKHLREDEVSTDIEETFEATEL</sequence>
<accession>E9GBJ2</accession>
<protein>
    <submittedName>
        <fullName evidence="1">Uncharacterized protein</fullName>
    </submittedName>
</protein>
<reference evidence="1 2" key="1">
    <citation type="journal article" date="2011" name="Science">
        <title>The ecoresponsive genome of Daphnia pulex.</title>
        <authorList>
            <person name="Colbourne J.K."/>
            <person name="Pfrender M.E."/>
            <person name="Gilbert D."/>
            <person name="Thomas W.K."/>
            <person name="Tucker A."/>
            <person name="Oakley T.H."/>
            <person name="Tokishita S."/>
            <person name="Aerts A."/>
            <person name="Arnold G.J."/>
            <person name="Basu M.K."/>
            <person name="Bauer D.J."/>
            <person name="Caceres C.E."/>
            <person name="Carmel L."/>
            <person name="Casola C."/>
            <person name="Choi J.H."/>
            <person name="Detter J.C."/>
            <person name="Dong Q."/>
            <person name="Dusheyko S."/>
            <person name="Eads B.D."/>
            <person name="Frohlich T."/>
            <person name="Geiler-Samerotte K.A."/>
            <person name="Gerlach D."/>
            <person name="Hatcher P."/>
            <person name="Jogdeo S."/>
            <person name="Krijgsveld J."/>
            <person name="Kriventseva E.V."/>
            <person name="Kultz D."/>
            <person name="Laforsch C."/>
            <person name="Lindquist E."/>
            <person name="Lopez J."/>
            <person name="Manak J.R."/>
            <person name="Muller J."/>
            <person name="Pangilinan J."/>
            <person name="Patwardhan R.P."/>
            <person name="Pitluck S."/>
            <person name="Pritham E.J."/>
            <person name="Rechtsteiner A."/>
            <person name="Rho M."/>
            <person name="Rogozin I.B."/>
            <person name="Sakarya O."/>
            <person name="Salamov A."/>
            <person name="Schaack S."/>
            <person name="Shapiro H."/>
            <person name="Shiga Y."/>
            <person name="Skalitzky C."/>
            <person name="Smith Z."/>
            <person name="Souvorov A."/>
            <person name="Sung W."/>
            <person name="Tang Z."/>
            <person name="Tsuchiya D."/>
            <person name="Tu H."/>
            <person name="Vos H."/>
            <person name="Wang M."/>
            <person name="Wolf Y.I."/>
            <person name="Yamagata H."/>
            <person name="Yamada T."/>
            <person name="Ye Y."/>
            <person name="Shaw J.R."/>
            <person name="Andrews J."/>
            <person name="Crease T.J."/>
            <person name="Tang H."/>
            <person name="Lucas S.M."/>
            <person name="Robertson H.M."/>
            <person name="Bork P."/>
            <person name="Koonin E.V."/>
            <person name="Zdobnov E.M."/>
            <person name="Grigoriev I.V."/>
            <person name="Lynch M."/>
            <person name="Boore J.L."/>
        </authorList>
    </citation>
    <scope>NUCLEOTIDE SEQUENCE [LARGE SCALE GENOMIC DNA]</scope>
</reference>
<dbReference type="Proteomes" id="UP000000305">
    <property type="component" value="Unassembled WGS sequence"/>
</dbReference>
<gene>
    <name evidence="1" type="ORF">DAPPUDRAFT_240434</name>
</gene>
<evidence type="ECO:0000313" key="1">
    <source>
        <dbReference type="EMBL" id="EFX83141.1"/>
    </source>
</evidence>
<dbReference type="EMBL" id="GL732538">
    <property type="protein sequence ID" value="EFX83141.1"/>
    <property type="molecule type" value="Genomic_DNA"/>
</dbReference>
<dbReference type="HOGENOM" id="CLU_3126451_0_0_1"/>